<evidence type="ECO:0000256" key="1">
    <source>
        <dbReference type="SAM" id="Phobius"/>
    </source>
</evidence>
<keyword evidence="1" id="KW-0812">Transmembrane</keyword>
<dbReference type="AlphaFoldDB" id="A0A8T8XA74"/>
<organism evidence="2 3">
    <name type="scientific">Aspergillus japonicus CBS 114.51</name>
    <dbReference type="NCBI Taxonomy" id="1448312"/>
    <lineage>
        <taxon>Eukaryota</taxon>
        <taxon>Fungi</taxon>
        <taxon>Dikarya</taxon>
        <taxon>Ascomycota</taxon>
        <taxon>Pezizomycotina</taxon>
        <taxon>Eurotiomycetes</taxon>
        <taxon>Eurotiomycetidae</taxon>
        <taxon>Eurotiales</taxon>
        <taxon>Aspergillaceae</taxon>
        <taxon>Aspergillus</taxon>
        <taxon>Aspergillus subgen. Circumdati</taxon>
    </lineage>
</organism>
<accession>A0A8T8XA74</accession>
<evidence type="ECO:0000313" key="2">
    <source>
        <dbReference type="EMBL" id="RAH84422.1"/>
    </source>
</evidence>
<sequence length="109" mass="12272">MGQYDVGWFAGTNFLFFFCLLSCSVDEIVAHLKPRQMFLSLELKVVSLVVLMPAKSAKSLYLASYVSGIEDTGIPKQDPLRYYALPFPSLHAPPLLMPYTRNELPLVFP</sequence>
<proteinExistence type="predicted"/>
<dbReference type="Proteomes" id="UP000249497">
    <property type="component" value="Unassembled WGS sequence"/>
</dbReference>
<dbReference type="EMBL" id="KZ824778">
    <property type="protein sequence ID" value="RAH84422.1"/>
    <property type="molecule type" value="Genomic_DNA"/>
</dbReference>
<protein>
    <submittedName>
        <fullName evidence="2">Uncharacterized protein</fullName>
    </submittedName>
</protein>
<feature type="transmembrane region" description="Helical" evidence="1">
    <location>
        <begin position="6"/>
        <end position="25"/>
    </location>
</feature>
<keyword evidence="1" id="KW-1133">Transmembrane helix</keyword>
<evidence type="ECO:0000313" key="3">
    <source>
        <dbReference type="Proteomes" id="UP000249497"/>
    </source>
</evidence>
<keyword evidence="3" id="KW-1185">Reference proteome</keyword>
<gene>
    <name evidence="2" type="ORF">BO86DRAFT_243181</name>
</gene>
<keyword evidence="1" id="KW-0472">Membrane</keyword>
<dbReference type="GeneID" id="37170797"/>
<dbReference type="RefSeq" id="XP_025530316.1">
    <property type="nucleotide sequence ID" value="XM_025667105.1"/>
</dbReference>
<name>A0A8T8XA74_ASPJA</name>
<reference evidence="2 3" key="1">
    <citation type="submission" date="2018-02" db="EMBL/GenBank/DDBJ databases">
        <title>The genomes of Aspergillus section Nigri reveals drivers in fungal speciation.</title>
        <authorList>
            <consortium name="DOE Joint Genome Institute"/>
            <person name="Vesth T.C."/>
            <person name="Nybo J."/>
            <person name="Theobald S."/>
            <person name="Brandl J."/>
            <person name="Frisvad J.C."/>
            <person name="Nielsen K.F."/>
            <person name="Lyhne E.K."/>
            <person name="Kogle M.E."/>
            <person name="Kuo A."/>
            <person name="Riley R."/>
            <person name="Clum A."/>
            <person name="Nolan M."/>
            <person name="Lipzen A."/>
            <person name="Salamov A."/>
            <person name="Henrissat B."/>
            <person name="Wiebenga A."/>
            <person name="De vries R.P."/>
            <person name="Grigoriev I.V."/>
            <person name="Mortensen U.H."/>
            <person name="Andersen M.R."/>
            <person name="Baker S.E."/>
        </authorList>
    </citation>
    <scope>NUCLEOTIDE SEQUENCE [LARGE SCALE GENOMIC DNA]</scope>
    <source>
        <strain evidence="2 3">CBS 114.51</strain>
    </source>
</reference>